<comment type="caution">
    <text evidence="12">The sequence shown here is derived from an EMBL/GenBank/DDBJ whole genome shotgun (WGS) entry which is preliminary data.</text>
</comment>
<comment type="subcellular location">
    <subcellularLocation>
        <location evidence="1">Cell membrane</location>
        <topology evidence="1">Multi-pass membrane protein</topology>
    </subcellularLocation>
</comment>
<feature type="transmembrane region" description="Helical" evidence="10">
    <location>
        <begin position="162"/>
        <end position="184"/>
    </location>
</feature>
<organism evidence="12 13">
    <name type="scientific">Microbacterium panaciterrae</name>
    <dbReference type="NCBI Taxonomy" id="985759"/>
    <lineage>
        <taxon>Bacteria</taxon>
        <taxon>Bacillati</taxon>
        <taxon>Actinomycetota</taxon>
        <taxon>Actinomycetes</taxon>
        <taxon>Micrococcales</taxon>
        <taxon>Microbacteriaceae</taxon>
        <taxon>Microbacterium</taxon>
    </lineage>
</organism>
<dbReference type="PRINTS" id="PR00758">
    <property type="entry name" value="ARSENICPUMP"/>
</dbReference>
<reference evidence="13" key="1">
    <citation type="journal article" date="2019" name="Int. J. Syst. Evol. Microbiol.">
        <title>The Global Catalogue of Microorganisms (GCM) 10K type strain sequencing project: providing services to taxonomists for standard genome sequencing and annotation.</title>
        <authorList>
            <consortium name="The Broad Institute Genomics Platform"/>
            <consortium name="The Broad Institute Genome Sequencing Center for Infectious Disease"/>
            <person name="Wu L."/>
            <person name="Ma J."/>
        </authorList>
    </citation>
    <scope>NUCLEOTIDE SEQUENCE [LARGE SCALE GENOMIC DNA]</scope>
    <source>
        <strain evidence="13">JCM 17839</strain>
    </source>
</reference>
<name>A0ABP8P8L9_9MICO</name>
<feature type="transmembrane region" description="Helical" evidence="10">
    <location>
        <begin position="257"/>
        <end position="275"/>
    </location>
</feature>
<dbReference type="InterPro" id="IPR004680">
    <property type="entry name" value="Cit_transptr-like_dom"/>
</dbReference>
<evidence type="ECO:0000256" key="3">
    <source>
        <dbReference type="ARBA" id="ARBA00009843"/>
    </source>
</evidence>
<evidence type="ECO:0000256" key="7">
    <source>
        <dbReference type="ARBA" id="ARBA00022849"/>
    </source>
</evidence>
<sequence length="393" mass="40702">MNGFSGRLRPGSVIVAVLLAVAAVLLVTGALPPSGAGSLTRRVVPVLGFVVAITIVAELARDAAVFDVVAQHLGRWGRGRVLILWACVIGLAVVSTVFLSLDTTAVIVTPVVVLLAQGVGVAPLPFALATVWLANTASLLLPVSNLTNLLAAPVIGGSPGAFLVLSWAPALAGVIVPVAILTVWHRRALFGTYPLPGRRAPGDPVLFWTAASVLLVLLPLLALTRDVWIPATAAAIALLGVFVVRRRQALRLSLVPWQALGLAGALFVIVETAHARGLSALLAPLAVHGHSIGDLLQVAAVGALGANGINNLPAYLVLEPVASGDPVLLMALLIGVNLGPLITPWASLATLLWHHRVVELGVTIRWGRFLRWGLVAAIPTVGVASIALFLVAR</sequence>
<feature type="transmembrane region" description="Helical" evidence="10">
    <location>
        <begin position="327"/>
        <end position="349"/>
    </location>
</feature>
<keyword evidence="13" id="KW-1185">Reference proteome</keyword>
<dbReference type="PANTHER" id="PTHR43302:SF5">
    <property type="entry name" value="TRANSPORTER ARSB-RELATED"/>
    <property type="match status" value="1"/>
</dbReference>
<evidence type="ECO:0000256" key="1">
    <source>
        <dbReference type="ARBA" id="ARBA00004651"/>
    </source>
</evidence>
<dbReference type="RefSeq" id="WP_425563345.1">
    <property type="nucleotide sequence ID" value="NZ_BAABGP010000010.1"/>
</dbReference>
<evidence type="ECO:0000256" key="2">
    <source>
        <dbReference type="ARBA" id="ARBA00006433"/>
    </source>
</evidence>
<evidence type="ECO:0000259" key="11">
    <source>
        <dbReference type="Pfam" id="PF03600"/>
    </source>
</evidence>
<feature type="transmembrane region" description="Helical" evidence="10">
    <location>
        <begin position="12"/>
        <end position="31"/>
    </location>
</feature>
<keyword evidence="8 10" id="KW-1133">Transmembrane helix</keyword>
<feature type="transmembrane region" description="Helical" evidence="10">
    <location>
        <begin position="43"/>
        <end position="60"/>
    </location>
</feature>
<proteinExistence type="inferred from homology"/>
<keyword evidence="6 10" id="KW-0812">Transmembrane</keyword>
<evidence type="ECO:0000256" key="6">
    <source>
        <dbReference type="ARBA" id="ARBA00022692"/>
    </source>
</evidence>
<dbReference type="EMBL" id="BAABGP010000010">
    <property type="protein sequence ID" value="GAA4483793.1"/>
    <property type="molecule type" value="Genomic_DNA"/>
</dbReference>
<keyword evidence="4" id="KW-0813">Transport</keyword>
<keyword evidence="5" id="KW-1003">Cell membrane</keyword>
<feature type="transmembrane region" description="Helical" evidence="10">
    <location>
        <begin position="81"/>
        <end position="101"/>
    </location>
</feature>
<gene>
    <name evidence="12" type="ORF">GCM10023171_15810</name>
</gene>
<feature type="transmembrane region" description="Helical" evidence="10">
    <location>
        <begin position="205"/>
        <end position="222"/>
    </location>
</feature>
<dbReference type="Proteomes" id="UP001500731">
    <property type="component" value="Unassembled WGS sequence"/>
</dbReference>
<comment type="similarity">
    <text evidence="2">Belongs to the ArsB family.</text>
</comment>
<protein>
    <submittedName>
        <fullName evidence="12">ArsB/NhaD family transporter</fullName>
    </submittedName>
</protein>
<evidence type="ECO:0000256" key="9">
    <source>
        <dbReference type="ARBA" id="ARBA00023136"/>
    </source>
</evidence>
<dbReference type="InterPro" id="IPR000802">
    <property type="entry name" value="Arsenical_pump_ArsB"/>
</dbReference>
<evidence type="ECO:0000256" key="8">
    <source>
        <dbReference type="ARBA" id="ARBA00022989"/>
    </source>
</evidence>
<keyword evidence="7" id="KW-0059">Arsenical resistance</keyword>
<evidence type="ECO:0000256" key="4">
    <source>
        <dbReference type="ARBA" id="ARBA00022448"/>
    </source>
</evidence>
<feature type="domain" description="Citrate transporter-like" evidence="11">
    <location>
        <begin position="13"/>
        <end position="323"/>
    </location>
</feature>
<comment type="similarity">
    <text evidence="3">Belongs to the CitM (TC 2.A.11) transporter family.</text>
</comment>
<accession>A0ABP8P8L9</accession>
<feature type="transmembrane region" description="Helical" evidence="10">
    <location>
        <begin position="139"/>
        <end position="156"/>
    </location>
</feature>
<evidence type="ECO:0000256" key="10">
    <source>
        <dbReference type="SAM" id="Phobius"/>
    </source>
</evidence>
<evidence type="ECO:0000256" key="5">
    <source>
        <dbReference type="ARBA" id="ARBA00022475"/>
    </source>
</evidence>
<dbReference type="Pfam" id="PF03600">
    <property type="entry name" value="CitMHS"/>
    <property type="match status" value="1"/>
</dbReference>
<feature type="transmembrane region" description="Helical" evidence="10">
    <location>
        <begin position="228"/>
        <end position="245"/>
    </location>
</feature>
<keyword evidence="9 10" id="KW-0472">Membrane</keyword>
<feature type="transmembrane region" description="Helical" evidence="10">
    <location>
        <begin position="107"/>
        <end position="132"/>
    </location>
</feature>
<evidence type="ECO:0000313" key="12">
    <source>
        <dbReference type="EMBL" id="GAA4483793.1"/>
    </source>
</evidence>
<evidence type="ECO:0000313" key="13">
    <source>
        <dbReference type="Proteomes" id="UP001500731"/>
    </source>
</evidence>
<dbReference type="PANTHER" id="PTHR43302">
    <property type="entry name" value="TRANSPORTER ARSB-RELATED"/>
    <property type="match status" value="1"/>
</dbReference>
<feature type="transmembrane region" description="Helical" evidence="10">
    <location>
        <begin position="369"/>
        <end position="392"/>
    </location>
</feature>